<organism evidence="1 2">
    <name type="scientific">Paenibacillus solani</name>
    <dbReference type="NCBI Taxonomy" id="1705565"/>
    <lineage>
        <taxon>Bacteria</taxon>
        <taxon>Bacillati</taxon>
        <taxon>Bacillota</taxon>
        <taxon>Bacilli</taxon>
        <taxon>Bacillales</taxon>
        <taxon>Paenibacillaceae</taxon>
        <taxon>Paenibacillus</taxon>
    </lineage>
</organism>
<evidence type="ECO:0000313" key="1">
    <source>
        <dbReference type="EMBL" id="KOR90311.1"/>
    </source>
</evidence>
<keyword evidence="2" id="KW-1185">Reference proteome</keyword>
<reference evidence="2" key="1">
    <citation type="submission" date="2015-08" db="EMBL/GenBank/DDBJ databases">
        <title>Genome sequencing project for genomic taxonomy and phylogenomics of Bacillus-like bacteria.</title>
        <authorList>
            <person name="Liu B."/>
            <person name="Wang J."/>
            <person name="Zhu Y."/>
            <person name="Liu G."/>
            <person name="Chen Q."/>
            <person name="Chen Z."/>
            <person name="Lan J."/>
            <person name="Che J."/>
            <person name="Ge C."/>
            <person name="Shi H."/>
            <person name="Pan Z."/>
            <person name="Liu X."/>
        </authorList>
    </citation>
    <scope>NUCLEOTIDE SEQUENCE [LARGE SCALE GENOMIC DNA]</scope>
    <source>
        <strain evidence="2">FJAT-22460</strain>
    </source>
</reference>
<sequence>MGIRKWLGSIFFKHIKSVPDLRTSFSLYHNGGEVWISCIDNLGKDMQLIKEKVKNNEDSMRSTNKQHRVLYHLDGTDVIYEIAEYIIESLMRTKHNISKIAIVGATRSGKNNINKSLSNETARRSLGIKYFSSMDQAKDWLVSERY</sequence>
<protein>
    <submittedName>
        <fullName evidence="1">Uncharacterized protein</fullName>
    </submittedName>
</protein>
<accession>A0A0M1P751</accession>
<comment type="caution">
    <text evidence="1">The sequence shown here is derived from an EMBL/GenBank/DDBJ whole genome shotgun (WGS) entry which is preliminary data.</text>
</comment>
<dbReference type="OrthoDB" id="2605177at2"/>
<dbReference type="AlphaFoldDB" id="A0A0M1P751"/>
<dbReference type="EMBL" id="LIUT01000001">
    <property type="protein sequence ID" value="KOR90311.1"/>
    <property type="molecule type" value="Genomic_DNA"/>
</dbReference>
<dbReference type="Proteomes" id="UP000036932">
    <property type="component" value="Unassembled WGS sequence"/>
</dbReference>
<gene>
    <name evidence="1" type="ORF">AM231_15045</name>
</gene>
<dbReference type="PATRIC" id="fig|1705565.3.peg.5064"/>
<name>A0A0M1P751_9BACL</name>
<dbReference type="RefSeq" id="WP_054403253.1">
    <property type="nucleotide sequence ID" value="NZ_LIUT01000001.1"/>
</dbReference>
<proteinExistence type="predicted"/>
<evidence type="ECO:0000313" key="2">
    <source>
        <dbReference type="Proteomes" id="UP000036932"/>
    </source>
</evidence>